<evidence type="ECO:0000313" key="3">
    <source>
        <dbReference type="EMBL" id="CAB4698443.1"/>
    </source>
</evidence>
<reference evidence="3" key="1">
    <citation type="submission" date="2020-05" db="EMBL/GenBank/DDBJ databases">
        <authorList>
            <person name="Chiriac C."/>
            <person name="Salcher M."/>
            <person name="Ghai R."/>
            <person name="Kavagutti S V."/>
        </authorList>
    </citation>
    <scope>NUCLEOTIDE SEQUENCE</scope>
</reference>
<feature type="transmembrane region" description="Helical" evidence="2">
    <location>
        <begin position="85"/>
        <end position="102"/>
    </location>
</feature>
<dbReference type="AlphaFoldDB" id="A0A6J6PNL0"/>
<keyword evidence="2" id="KW-0472">Membrane</keyword>
<feature type="compositionally biased region" description="Basic and acidic residues" evidence="1">
    <location>
        <begin position="1"/>
        <end position="19"/>
    </location>
</feature>
<evidence type="ECO:0000256" key="1">
    <source>
        <dbReference type="SAM" id="MobiDB-lite"/>
    </source>
</evidence>
<sequence>MMSRERAMRREAQERERSARILAASQREDARREKRVRKARIKDRFTPTQRPGILARRTRRRALLVTFFLLIINLFIWLFIPEATIGGIVLTLLLLPLIRTFIVERRN</sequence>
<dbReference type="EMBL" id="CAEZXW010000020">
    <property type="protein sequence ID" value="CAB4698443.1"/>
    <property type="molecule type" value="Genomic_DNA"/>
</dbReference>
<feature type="region of interest" description="Disordered" evidence="1">
    <location>
        <begin position="1"/>
        <end position="33"/>
    </location>
</feature>
<accession>A0A6J6PNL0</accession>
<name>A0A6J6PNL0_9ZZZZ</name>
<proteinExistence type="predicted"/>
<evidence type="ECO:0000256" key="2">
    <source>
        <dbReference type="SAM" id="Phobius"/>
    </source>
</evidence>
<feature type="transmembrane region" description="Helical" evidence="2">
    <location>
        <begin position="62"/>
        <end position="79"/>
    </location>
</feature>
<organism evidence="3">
    <name type="scientific">freshwater metagenome</name>
    <dbReference type="NCBI Taxonomy" id="449393"/>
    <lineage>
        <taxon>unclassified sequences</taxon>
        <taxon>metagenomes</taxon>
        <taxon>ecological metagenomes</taxon>
    </lineage>
</organism>
<protein>
    <submittedName>
        <fullName evidence="3">Unannotated protein</fullName>
    </submittedName>
</protein>
<gene>
    <name evidence="3" type="ORF">UFOPK2593_00491</name>
</gene>
<keyword evidence="2" id="KW-0812">Transmembrane</keyword>
<keyword evidence="2" id="KW-1133">Transmembrane helix</keyword>